<evidence type="ECO:0000256" key="2">
    <source>
        <dbReference type="ARBA" id="ARBA00023125"/>
    </source>
</evidence>
<keyword evidence="1" id="KW-0805">Transcription regulation</keyword>
<keyword evidence="7" id="KW-1185">Reference proteome</keyword>
<evidence type="ECO:0000313" key="7">
    <source>
        <dbReference type="Proteomes" id="UP000054537"/>
    </source>
</evidence>
<accession>A0A0A6X8E5</accession>
<dbReference type="Pfam" id="PF16859">
    <property type="entry name" value="TetR_C_11"/>
    <property type="match status" value="1"/>
</dbReference>
<dbReference type="Proteomes" id="UP000054537">
    <property type="component" value="Unassembled WGS sequence"/>
</dbReference>
<feature type="DNA-binding region" description="H-T-H motif" evidence="4">
    <location>
        <begin position="35"/>
        <end position="54"/>
    </location>
</feature>
<evidence type="ECO:0000313" key="6">
    <source>
        <dbReference type="EMBL" id="KHD76397.1"/>
    </source>
</evidence>
<dbReference type="InterPro" id="IPR009057">
    <property type="entry name" value="Homeodomain-like_sf"/>
</dbReference>
<dbReference type="InterPro" id="IPR011075">
    <property type="entry name" value="TetR_C"/>
</dbReference>
<name>A0A0A6X8E5_ACTUT</name>
<dbReference type="InterPro" id="IPR050109">
    <property type="entry name" value="HTH-type_TetR-like_transc_reg"/>
</dbReference>
<dbReference type="Pfam" id="PF00440">
    <property type="entry name" value="TetR_N"/>
    <property type="match status" value="1"/>
</dbReference>
<evidence type="ECO:0000256" key="4">
    <source>
        <dbReference type="PROSITE-ProRule" id="PRU00335"/>
    </source>
</evidence>
<dbReference type="InterPro" id="IPR036271">
    <property type="entry name" value="Tet_transcr_reg_TetR-rel_C_sf"/>
</dbReference>
<dbReference type="PRINTS" id="PR00455">
    <property type="entry name" value="HTHTETR"/>
</dbReference>
<evidence type="ECO:0000259" key="5">
    <source>
        <dbReference type="PROSITE" id="PS50977"/>
    </source>
</evidence>
<dbReference type="SUPFAM" id="SSF48498">
    <property type="entry name" value="Tetracyclin repressor-like, C-terminal domain"/>
    <property type="match status" value="1"/>
</dbReference>
<dbReference type="eggNOG" id="COG1309">
    <property type="taxonomic scope" value="Bacteria"/>
</dbReference>
<feature type="domain" description="HTH tetR-type" evidence="5">
    <location>
        <begin position="12"/>
        <end position="72"/>
    </location>
</feature>
<dbReference type="RefSeq" id="WP_043525558.1">
    <property type="nucleotide sequence ID" value="NZ_BAABKU010000014.1"/>
</dbReference>
<dbReference type="EMBL" id="JRTT01000018">
    <property type="protein sequence ID" value="KHD76397.1"/>
    <property type="molecule type" value="Genomic_DNA"/>
</dbReference>
<dbReference type="AlphaFoldDB" id="A0A0A6X8E5"/>
<comment type="caution">
    <text evidence="6">The sequence shown here is derived from an EMBL/GenBank/DDBJ whole genome shotgun (WGS) entry which is preliminary data.</text>
</comment>
<sequence>MTAAPAGRPRDPGVDERITRAAAEVYGSEGWARFSVDAVARRAGVGKASIYLRWPNKEALLAAVFASRLAGVQDIDTGSVRDDLVAMARQVLHAFLDEAGGAMLRLMLEADGIPAGREHLDRFLRSQATAARAIVHRGIDRGQLSRDTSVTLLLDTISGGALNHALVAPAPLRGKVAAGADRYAEELVDFVLASVTAPGRGTSPPAAVSRPDPACG</sequence>
<keyword evidence="2 4" id="KW-0238">DNA-binding</keyword>
<reference evidence="6 7" key="1">
    <citation type="submission" date="2014-10" db="EMBL/GenBank/DDBJ databases">
        <title>Draft genome sequence of Actinoplanes utahensis NRRL 12052.</title>
        <authorList>
            <person name="Velasco-Bucheli B."/>
            <person name="del Cerro C."/>
            <person name="Hormigo D."/>
            <person name="Garcia J.L."/>
            <person name="Acebal C."/>
            <person name="Arroyo M."/>
            <person name="de la Mata I."/>
        </authorList>
    </citation>
    <scope>NUCLEOTIDE SEQUENCE [LARGE SCALE GENOMIC DNA]</scope>
    <source>
        <strain evidence="6 7">NRRL 12052</strain>
    </source>
</reference>
<evidence type="ECO:0000256" key="1">
    <source>
        <dbReference type="ARBA" id="ARBA00023015"/>
    </source>
</evidence>
<organism evidence="6 7">
    <name type="scientific">Actinoplanes utahensis</name>
    <dbReference type="NCBI Taxonomy" id="1869"/>
    <lineage>
        <taxon>Bacteria</taxon>
        <taxon>Bacillati</taxon>
        <taxon>Actinomycetota</taxon>
        <taxon>Actinomycetes</taxon>
        <taxon>Micromonosporales</taxon>
        <taxon>Micromonosporaceae</taxon>
        <taxon>Actinoplanes</taxon>
    </lineage>
</organism>
<dbReference type="InterPro" id="IPR001647">
    <property type="entry name" value="HTH_TetR"/>
</dbReference>
<dbReference type="SUPFAM" id="SSF46689">
    <property type="entry name" value="Homeodomain-like"/>
    <property type="match status" value="1"/>
</dbReference>
<dbReference type="PANTHER" id="PTHR30055:SF148">
    <property type="entry name" value="TETR-FAMILY TRANSCRIPTIONAL REGULATOR"/>
    <property type="match status" value="1"/>
</dbReference>
<dbReference type="PANTHER" id="PTHR30055">
    <property type="entry name" value="HTH-TYPE TRANSCRIPTIONAL REGULATOR RUTR"/>
    <property type="match status" value="1"/>
</dbReference>
<keyword evidence="3" id="KW-0804">Transcription</keyword>
<dbReference type="GO" id="GO:0000976">
    <property type="term" value="F:transcription cis-regulatory region binding"/>
    <property type="evidence" value="ECO:0007669"/>
    <property type="project" value="TreeGrafter"/>
</dbReference>
<dbReference type="STRING" id="1869.MB27_16935"/>
<evidence type="ECO:0000256" key="3">
    <source>
        <dbReference type="ARBA" id="ARBA00023163"/>
    </source>
</evidence>
<dbReference type="PROSITE" id="PS50977">
    <property type="entry name" value="HTH_TETR_2"/>
    <property type="match status" value="1"/>
</dbReference>
<dbReference type="Gene3D" id="1.10.357.10">
    <property type="entry name" value="Tetracycline Repressor, domain 2"/>
    <property type="match status" value="1"/>
</dbReference>
<dbReference type="GO" id="GO:0003700">
    <property type="term" value="F:DNA-binding transcription factor activity"/>
    <property type="evidence" value="ECO:0007669"/>
    <property type="project" value="TreeGrafter"/>
</dbReference>
<proteinExistence type="predicted"/>
<protein>
    <submittedName>
        <fullName evidence="6">Transcriptional regulator</fullName>
    </submittedName>
</protein>
<gene>
    <name evidence="6" type="ORF">MB27_16935</name>
</gene>
<dbReference type="Gene3D" id="1.10.10.60">
    <property type="entry name" value="Homeodomain-like"/>
    <property type="match status" value="1"/>
</dbReference>